<protein>
    <submittedName>
        <fullName evidence="1">Uncharacterized protein</fullName>
    </submittedName>
</protein>
<organism evidence="1 2">
    <name type="scientific">Frondihabitans sucicola</name>
    <dbReference type="NCBI Taxonomy" id="1268041"/>
    <lineage>
        <taxon>Bacteria</taxon>
        <taxon>Bacillati</taxon>
        <taxon>Actinomycetota</taxon>
        <taxon>Actinomycetes</taxon>
        <taxon>Micrococcales</taxon>
        <taxon>Microbacteriaceae</taxon>
        <taxon>Frondihabitans</taxon>
    </lineage>
</organism>
<reference evidence="2" key="1">
    <citation type="journal article" date="2019" name="Int. J. Syst. Evol. Microbiol.">
        <title>The Global Catalogue of Microorganisms (GCM) 10K type strain sequencing project: providing services to taxonomists for standard genome sequencing and annotation.</title>
        <authorList>
            <consortium name="The Broad Institute Genomics Platform"/>
            <consortium name="The Broad Institute Genome Sequencing Center for Infectious Disease"/>
            <person name="Wu L."/>
            <person name="Ma J."/>
        </authorList>
    </citation>
    <scope>NUCLEOTIDE SEQUENCE [LARGE SCALE GENOMIC DNA]</scope>
    <source>
        <strain evidence="2">NBRC 108728</strain>
    </source>
</reference>
<evidence type="ECO:0000313" key="1">
    <source>
        <dbReference type="EMBL" id="BDZ48262.1"/>
    </source>
</evidence>
<name>A0ABN6XTD6_9MICO</name>
<dbReference type="EMBL" id="AP027732">
    <property type="protein sequence ID" value="BDZ48262.1"/>
    <property type="molecule type" value="Genomic_DNA"/>
</dbReference>
<dbReference type="Proteomes" id="UP001321486">
    <property type="component" value="Chromosome"/>
</dbReference>
<keyword evidence="2" id="KW-1185">Reference proteome</keyword>
<evidence type="ECO:0000313" key="2">
    <source>
        <dbReference type="Proteomes" id="UP001321486"/>
    </source>
</evidence>
<accession>A0ABN6XTD6</accession>
<proteinExistence type="predicted"/>
<gene>
    <name evidence="1" type="ORF">GCM10025867_05030</name>
</gene>
<sequence>MPFARPFVIALKGGDQIPTVGKQDLTQRVRIGLHGLTLTWFLTIGGQPIERRSSMMEPSVTVSVGERVSTDNDQKAAVVESMDAYEAQVWKN</sequence>